<gene>
    <name evidence="1" type="ORF">Ciccas_012111</name>
</gene>
<dbReference type="Proteomes" id="UP001626550">
    <property type="component" value="Unassembled WGS sequence"/>
</dbReference>
<sequence length="159" mass="17302">MIRIYPGGKEVNVTADKTWVDLQPLLSCTTYSVTLTVKYGVGQEKNYGPVNGSTIAETIWVLSGATIVADNSQQVTITLDNTFFEKSSCGKYIYQATIQNKVTGELVDSLQSSVNVLVSTKVQSGTSYIVISSVTETVFNGVGTKRTDEFKLYSTVCEK</sequence>
<organism evidence="1 2">
    <name type="scientific">Cichlidogyrus casuarinus</name>
    <dbReference type="NCBI Taxonomy" id="1844966"/>
    <lineage>
        <taxon>Eukaryota</taxon>
        <taxon>Metazoa</taxon>
        <taxon>Spiralia</taxon>
        <taxon>Lophotrochozoa</taxon>
        <taxon>Platyhelminthes</taxon>
        <taxon>Monogenea</taxon>
        <taxon>Monopisthocotylea</taxon>
        <taxon>Dactylogyridea</taxon>
        <taxon>Ancyrocephalidae</taxon>
        <taxon>Cichlidogyrus</taxon>
    </lineage>
</organism>
<reference evidence="1 2" key="1">
    <citation type="submission" date="2024-11" db="EMBL/GenBank/DDBJ databases">
        <title>Adaptive evolution of stress response genes in parasites aligns with host niche diversity.</title>
        <authorList>
            <person name="Hahn C."/>
            <person name="Resl P."/>
        </authorList>
    </citation>
    <scope>NUCLEOTIDE SEQUENCE [LARGE SCALE GENOMIC DNA]</scope>
    <source>
        <strain evidence="1">EGGRZ-B1_66</strain>
        <tissue evidence="1">Body</tissue>
    </source>
</reference>
<evidence type="ECO:0000313" key="1">
    <source>
        <dbReference type="EMBL" id="KAL3309342.1"/>
    </source>
</evidence>
<name>A0ABD2PRL4_9PLAT</name>
<dbReference type="AlphaFoldDB" id="A0ABD2PRL4"/>
<dbReference type="EMBL" id="JBJKFK010004031">
    <property type="protein sequence ID" value="KAL3309342.1"/>
    <property type="molecule type" value="Genomic_DNA"/>
</dbReference>
<comment type="caution">
    <text evidence="1">The sequence shown here is derived from an EMBL/GenBank/DDBJ whole genome shotgun (WGS) entry which is preliminary data.</text>
</comment>
<accession>A0ABD2PRL4</accession>
<evidence type="ECO:0000313" key="2">
    <source>
        <dbReference type="Proteomes" id="UP001626550"/>
    </source>
</evidence>
<proteinExistence type="predicted"/>
<protein>
    <submittedName>
        <fullName evidence="1">Uncharacterized protein</fullName>
    </submittedName>
</protein>
<keyword evidence="2" id="KW-1185">Reference proteome</keyword>